<dbReference type="Proteomes" id="UP000006729">
    <property type="component" value="Chromosome 12"/>
</dbReference>
<proteinExistence type="predicted"/>
<organism evidence="2 3">
    <name type="scientific">Populus trichocarpa</name>
    <name type="common">Western balsam poplar</name>
    <name type="synonym">Populus balsamifera subsp. trichocarpa</name>
    <dbReference type="NCBI Taxonomy" id="3694"/>
    <lineage>
        <taxon>Eukaryota</taxon>
        <taxon>Viridiplantae</taxon>
        <taxon>Streptophyta</taxon>
        <taxon>Embryophyta</taxon>
        <taxon>Tracheophyta</taxon>
        <taxon>Spermatophyta</taxon>
        <taxon>Magnoliopsida</taxon>
        <taxon>eudicotyledons</taxon>
        <taxon>Gunneridae</taxon>
        <taxon>Pentapetalae</taxon>
        <taxon>rosids</taxon>
        <taxon>fabids</taxon>
        <taxon>Malpighiales</taxon>
        <taxon>Salicaceae</taxon>
        <taxon>Saliceae</taxon>
        <taxon>Populus</taxon>
    </lineage>
</organism>
<dbReference type="InParanoid" id="A0A2K1Y806"/>
<accession>A0A2K1Y806</accession>
<feature type="signal peptide" evidence="1">
    <location>
        <begin position="1"/>
        <end position="26"/>
    </location>
</feature>
<keyword evidence="3" id="KW-1185">Reference proteome</keyword>
<protein>
    <submittedName>
        <fullName evidence="2">Uncharacterized protein</fullName>
    </submittedName>
</protein>
<sequence>MGFSPLFLSQSLSFILFLFHFHSTISSPLSSNYQSLSLLQFIQSFSINSSASSEYYCQYPFPKTESSKSRAGLNQLREMPASKIHISSINDLFLLIF</sequence>
<gene>
    <name evidence="2" type="ORF">POPTR_012G029200</name>
</gene>
<feature type="chain" id="PRO_5014449190" evidence="1">
    <location>
        <begin position="27"/>
        <end position="97"/>
    </location>
</feature>
<evidence type="ECO:0000256" key="1">
    <source>
        <dbReference type="SAM" id="SignalP"/>
    </source>
</evidence>
<evidence type="ECO:0000313" key="3">
    <source>
        <dbReference type="Proteomes" id="UP000006729"/>
    </source>
</evidence>
<reference evidence="2 3" key="1">
    <citation type="journal article" date="2006" name="Science">
        <title>The genome of black cottonwood, Populus trichocarpa (Torr. &amp; Gray).</title>
        <authorList>
            <person name="Tuskan G.A."/>
            <person name="Difazio S."/>
            <person name="Jansson S."/>
            <person name="Bohlmann J."/>
            <person name="Grigoriev I."/>
            <person name="Hellsten U."/>
            <person name="Putnam N."/>
            <person name="Ralph S."/>
            <person name="Rombauts S."/>
            <person name="Salamov A."/>
            <person name="Schein J."/>
            <person name="Sterck L."/>
            <person name="Aerts A."/>
            <person name="Bhalerao R.R."/>
            <person name="Bhalerao R.P."/>
            <person name="Blaudez D."/>
            <person name="Boerjan W."/>
            <person name="Brun A."/>
            <person name="Brunner A."/>
            <person name="Busov V."/>
            <person name="Campbell M."/>
            <person name="Carlson J."/>
            <person name="Chalot M."/>
            <person name="Chapman J."/>
            <person name="Chen G.L."/>
            <person name="Cooper D."/>
            <person name="Coutinho P.M."/>
            <person name="Couturier J."/>
            <person name="Covert S."/>
            <person name="Cronk Q."/>
            <person name="Cunningham R."/>
            <person name="Davis J."/>
            <person name="Degroeve S."/>
            <person name="Dejardin A."/>
            <person name="Depamphilis C."/>
            <person name="Detter J."/>
            <person name="Dirks B."/>
            <person name="Dubchak I."/>
            <person name="Duplessis S."/>
            <person name="Ehlting J."/>
            <person name="Ellis B."/>
            <person name="Gendler K."/>
            <person name="Goodstein D."/>
            <person name="Gribskov M."/>
            <person name="Grimwood J."/>
            <person name="Groover A."/>
            <person name="Gunter L."/>
            <person name="Hamberger B."/>
            <person name="Heinze B."/>
            <person name="Helariutta Y."/>
            <person name="Henrissat B."/>
            <person name="Holligan D."/>
            <person name="Holt R."/>
            <person name="Huang W."/>
            <person name="Islam-Faridi N."/>
            <person name="Jones S."/>
            <person name="Jones-Rhoades M."/>
            <person name="Jorgensen R."/>
            <person name="Joshi C."/>
            <person name="Kangasjarvi J."/>
            <person name="Karlsson J."/>
            <person name="Kelleher C."/>
            <person name="Kirkpatrick R."/>
            <person name="Kirst M."/>
            <person name="Kohler A."/>
            <person name="Kalluri U."/>
            <person name="Larimer F."/>
            <person name="Leebens-Mack J."/>
            <person name="Leple J.C."/>
            <person name="Locascio P."/>
            <person name="Lou Y."/>
            <person name="Lucas S."/>
            <person name="Martin F."/>
            <person name="Montanini B."/>
            <person name="Napoli C."/>
            <person name="Nelson D.R."/>
            <person name="Nelson C."/>
            <person name="Nieminen K."/>
            <person name="Nilsson O."/>
            <person name="Pereda V."/>
            <person name="Peter G."/>
            <person name="Philippe R."/>
            <person name="Pilate G."/>
            <person name="Poliakov A."/>
            <person name="Razumovskaya J."/>
            <person name="Richardson P."/>
            <person name="Rinaldi C."/>
            <person name="Ritland K."/>
            <person name="Rouze P."/>
            <person name="Ryaboy D."/>
            <person name="Schmutz J."/>
            <person name="Schrader J."/>
            <person name="Segerman B."/>
            <person name="Shin H."/>
            <person name="Siddiqui A."/>
            <person name="Sterky F."/>
            <person name="Terry A."/>
            <person name="Tsai C.J."/>
            <person name="Uberbacher E."/>
            <person name="Unneberg P."/>
            <person name="Vahala J."/>
            <person name="Wall K."/>
            <person name="Wessler S."/>
            <person name="Yang G."/>
            <person name="Yin T."/>
            <person name="Douglas C."/>
            <person name="Marra M."/>
            <person name="Sandberg G."/>
            <person name="Van de Peer Y."/>
            <person name="Rokhsar D."/>
        </authorList>
    </citation>
    <scope>NUCLEOTIDE SEQUENCE [LARGE SCALE GENOMIC DNA]</scope>
    <source>
        <strain evidence="3">cv. Nisqually</strain>
    </source>
</reference>
<keyword evidence="1" id="KW-0732">Signal</keyword>
<dbReference type="EMBL" id="CM009301">
    <property type="protein sequence ID" value="PNT09162.1"/>
    <property type="molecule type" value="Genomic_DNA"/>
</dbReference>
<evidence type="ECO:0000313" key="2">
    <source>
        <dbReference type="EMBL" id="PNT09162.1"/>
    </source>
</evidence>
<dbReference type="AlphaFoldDB" id="A0A2K1Y806"/>
<name>A0A2K1Y806_POPTR</name>